<dbReference type="PANTHER" id="PTHR22854:SF2">
    <property type="entry name" value="INDOLE-3-GLYCEROL-PHOSPHATE SYNTHASE"/>
    <property type="match status" value="1"/>
</dbReference>
<dbReference type="AlphaFoldDB" id="E4RK01"/>
<evidence type="ECO:0000256" key="5">
    <source>
        <dbReference type="ARBA" id="ARBA00022793"/>
    </source>
</evidence>
<dbReference type="eggNOG" id="COG0134">
    <property type="taxonomic scope" value="Bacteria"/>
</dbReference>
<dbReference type="HAMAP" id="MF_00134_A">
    <property type="entry name" value="IGPS_A"/>
    <property type="match status" value="1"/>
</dbReference>
<dbReference type="OrthoDB" id="9804217at2"/>
<dbReference type="RefSeq" id="WP_013406639.1">
    <property type="nucleotide sequence ID" value="NC_014654.1"/>
</dbReference>
<sequence length="250" mass="28177">MILDKIIKEKEKEVKALKKGRHSLKQKLKEEQLSLIAEIKKASPSKGLIRKDFKPVEQLMAYQAGGASAISVLTDQKFFQGSNQLLESLRKLTDLPILRKEFIIDPLQVYESFFIGADVILLIAAVLDLDQLKELLSTAEKLKLEVIVEVHNESELEMVLKSDAEIIGINNRNLNNFEVDLSTTSKLLKLLKEKARRENYYIIAESGIKSAEDISYLKELGVDGVLIGETLMRAEDPATKIKELGIKKEN</sequence>
<dbReference type="CDD" id="cd00331">
    <property type="entry name" value="IGPS"/>
    <property type="match status" value="1"/>
</dbReference>
<comment type="similarity">
    <text evidence="3 9">Belongs to the TrpC family.</text>
</comment>
<dbReference type="FunFam" id="3.20.20.70:FF:000024">
    <property type="entry name" value="Indole-3-glycerol phosphate synthase"/>
    <property type="match status" value="1"/>
</dbReference>
<protein>
    <recommendedName>
        <fullName evidence="9">Indole-3-glycerol phosphate synthase</fullName>
        <shortName evidence="9">IGPS</shortName>
        <ecNumber evidence="9">4.1.1.48</ecNumber>
    </recommendedName>
</protein>
<evidence type="ECO:0000259" key="10">
    <source>
        <dbReference type="Pfam" id="PF00218"/>
    </source>
</evidence>
<dbReference type="InterPro" id="IPR045186">
    <property type="entry name" value="Indole-3-glycerol_P_synth"/>
</dbReference>
<dbReference type="GO" id="GO:0004640">
    <property type="term" value="F:phosphoribosylanthranilate isomerase activity"/>
    <property type="evidence" value="ECO:0007669"/>
    <property type="project" value="TreeGrafter"/>
</dbReference>
<evidence type="ECO:0000313" key="12">
    <source>
        <dbReference type="Proteomes" id="UP000007434"/>
    </source>
</evidence>
<keyword evidence="6 9" id="KW-0822">Tryptophan biosynthesis</keyword>
<dbReference type="InterPro" id="IPR011060">
    <property type="entry name" value="RibuloseP-bd_barrel"/>
</dbReference>
<dbReference type="EC" id="4.1.1.48" evidence="9"/>
<dbReference type="UniPathway" id="UPA00035">
    <property type="reaction ID" value="UER00043"/>
</dbReference>
<dbReference type="KEGG" id="has:Halsa_2156"/>
<proteinExistence type="inferred from homology"/>
<dbReference type="SUPFAM" id="SSF51366">
    <property type="entry name" value="Ribulose-phoshate binding barrel"/>
    <property type="match status" value="1"/>
</dbReference>
<organism evidence="11 12">
    <name type="scientific">Halanaerobium hydrogeniformans</name>
    <name type="common">Halanaerobium sp. (strain sapolanicus)</name>
    <dbReference type="NCBI Taxonomy" id="656519"/>
    <lineage>
        <taxon>Bacteria</taxon>
        <taxon>Bacillati</taxon>
        <taxon>Bacillota</taxon>
        <taxon>Clostridia</taxon>
        <taxon>Halanaerobiales</taxon>
        <taxon>Halanaerobiaceae</taxon>
        <taxon>Halanaerobium</taxon>
    </lineage>
</organism>
<evidence type="ECO:0000256" key="6">
    <source>
        <dbReference type="ARBA" id="ARBA00022822"/>
    </source>
</evidence>
<keyword evidence="8 9" id="KW-0456">Lyase</keyword>
<dbReference type="InterPro" id="IPR013798">
    <property type="entry name" value="Indole-3-glycerol_P_synth_dom"/>
</dbReference>
<dbReference type="HOGENOM" id="CLU_034247_2_0_9"/>
<evidence type="ECO:0000256" key="4">
    <source>
        <dbReference type="ARBA" id="ARBA00022605"/>
    </source>
</evidence>
<dbReference type="Proteomes" id="UP000007434">
    <property type="component" value="Chromosome"/>
</dbReference>
<dbReference type="InterPro" id="IPR013785">
    <property type="entry name" value="Aldolase_TIM"/>
</dbReference>
<evidence type="ECO:0000256" key="8">
    <source>
        <dbReference type="ARBA" id="ARBA00023239"/>
    </source>
</evidence>
<dbReference type="PROSITE" id="PS00614">
    <property type="entry name" value="IGPS"/>
    <property type="match status" value="1"/>
</dbReference>
<dbReference type="HAMAP" id="MF_00134_B">
    <property type="entry name" value="IGPS_B"/>
    <property type="match status" value="1"/>
</dbReference>
<evidence type="ECO:0000256" key="2">
    <source>
        <dbReference type="ARBA" id="ARBA00004696"/>
    </source>
</evidence>
<reference evidence="11 12" key="1">
    <citation type="submission" date="2010-11" db="EMBL/GenBank/DDBJ databases">
        <title>Complete sequence of Halanaerobium sp. sapolanicus.</title>
        <authorList>
            <consortium name="US DOE Joint Genome Institute"/>
            <person name="Lucas S."/>
            <person name="Copeland A."/>
            <person name="Lapidus A."/>
            <person name="Cheng J.-F."/>
            <person name="Bruce D."/>
            <person name="Goodwin L."/>
            <person name="Pitluck S."/>
            <person name="Davenport K."/>
            <person name="Detter J.C."/>
            <person name="Han C."/>
            <person name="Tapia R."/>
            <person name="Land M."/>
            <person name="Hauser L."/>
            <person name="Jeffries C."/>
            <person name="Kyrpides N."/>
            <person name="Ivanova N."/>
            <person name="Mikhailova N."/>
            <person name="Begemann M.B."/>
            <person name="Mormile M.R."/>
            <person name="Wall J.D."/>
            <person name="Elias D.A."/>
            <person name="Woyke T."/>
        </authorList>
    </citation>
    <scope>NUCLEOTIDE SEQUENCE [LARGE SCALE GENOMIC DNA]</scope>
    <source>
        <strain evidence="12">sapolanicus</strain>
    </source>
</reference>
<dbReference type="Pfam" id="PF00218">
    <property type="entry name" value="IGPS"/>
    <property type="match status" value="1"/>
</dbReference>
<dbReference type="Gene3D" id="3.20.20.70">
    <property type="entry name" value="Aldolase class I"/>
    <property type="match status" value="1"/>
</dbReference>
<evidence type="ECO:0000313" key="11">
    <source>
        <dbReference type="EMBL" id="ADQ15571.1"/>
    </source>
</evidence>
<dbReference type="STRING" id="656519.Halsa_2156"/>
<keyword evidence="4 9" id="KW-0028">Amino-acid biosynthesis</keyword>
<keyword evidence="12" id="KW-1185">Reference proteome</keyword>
<dbReference type="EMBL" id="CP002304">
    <property type="protein sequence ID" value="ADQ15571.1"/>
    <property type="molecule type" value="Genomic_DNA"/>
</dbReference>
<dbReference type="GO" id="GO:0000162">
    <property type="term" value="P:L-tryptophan biosynthetic process"/>
    <property type="evidence" value="ECO:0007669"/>
    <property type="project" value="UniProtKB-UniRule"/>
</dbReference>
<reference evidence="11 12" key="2">
    <citation type="journal article" date="2011" name="J. Bacteriol.">
        <title>Complete Genome Sequence of the Haloalkaliphilic, Hydrogen Producing Halanaerobium hydrogenoformans.</title>
        <authorList>
            <person name="Brown S.D."/>
            <person name="Begemann M.B."/>
            <person name="Mormile M.R."/>
            <person name="Wall J.D."/>
            <person name="Han C.S."/>
            <person name="Goodwin L.A."/>
            <person name="Pitluck S."/>
            <person name="Land M.L."/>
            <person name="Hauser L.J."/>
            <person name="Elias D.A."/>
        </authorList>
    </citation>
    <scope>NUCLEOTIDE SEQUENCE [LARGE SCALE GENOMIC DNA]</scope>
    <source>
        <strain evidence="12">sapolanicus</strain>
    </source>
</reference>
<gene>
    <name evidence="9" type="primary">trpC</name>
    <name evidence="11" type="ordered locus">Halsa_2156</name>
</gene>
<keyword evidence="7 9" id="KW-0057">Aromatic amino acid biosynthesis</keyword>
<dbReference type="GO" id="GO:0004425">
    <property type="term" value="F:indole-3-glycerol-phosphate synthase activity"/>
    <property type="evidence" value="ECO:0007669"/>
    <property type="project" value="UniProtKB-UniRule"/>
</dbReference>
<evidence type="ECO:0000256" key="3">
    <source>
        <dbReference type="ARBA" id="ARBA00008737"/>
    </source>
</evidence>
<accession>E4RK01</accession>
<feature type="domain" description="Indole-3-glycerol phosphate synthase" evidence="10">
    <location>
        <begin position="16"/>
        <end position="244"/>
    </location>
</feature>
<name>E4RK01_HALHG</name>
<evidence type="ECO:0000256" key="7">
    <source>
        <dbReference type="ARBA" id="ARBA00023141"/>
    </source>
</evidence>
<comment type="catalytic activity">
    <reaction evidence="1 9">
        <text>1-(2-carboxyphenylamino)-1-deoxy-D-ribulose 5-phosphate + H(+) = (1S,2R)-1-C-(indol-3-yl)glycerol 3-phosphate + CO2 + H2O</text>
        <dbReference type="Rhea" id="RHEA:23476"/>
        <dbReference type="ChEBI" id="CHEBI:15377"/>
        <dbReference type="ChEBI" id="CHEBI:15378"/>
        <dbReference type="ChEBI" id="CHEBI:16526"/>
        <dbReference type="ChEBI" id="CHEBI:58613"/>
        <dbReference type="ChEBI" id="CHEBI:58866"/>
        <dbReference type="EC" id="4.1.1.48"/>
    </reaction>
</comment>
<evidence type="ECO:0000256" key="9">
    <source>
        <dbReference type="HAMAP-Rule" id="MF_00134"/>
    </source>
</evidence>
<keyword evidence="5 9" id="KW-0210">Decarboxylase</keyword>
<dbReference type="InterPro" id="IPR001468">
    <property type="entry name" value="Indole-3-GlycerolPSynthase_CS"/>
</dbReference>
<comment type="pathway">
    <text evidence="2 9">Amino-acid biosynthesis; L-tryptophan biosynthesis; L-tryptophan from chorismate: step 4/5.</text>
</comment>
<evidence type="ECO:0000256" key="1">
    <source>
        <dbReference type="ARBA" id="ARBA00001633"/>
    </source>
</evidence>
<dbReference type="NCBIfam" id="NF001377">
    <property type="entry name" value="PRK00278.2-4"/>
    <property type="match status" value="1"/>
</dbReference>
<dbReference type="PANTHER" id="PTHR22854">
    <property type="entry name" value="TRYPTOPHAN BIOSYNTHESIS PROTEIN"/>
    <property type="match status" value="1"/>
</dbReference>